<protein>
    <submittedName>
        <fullName evidence="1">Alanyl-tRNA editing protein Aarsd1-A</fullName>
    </submittedName>
</protein>
<sequence>MNTYDNLSTLGWGMGKSGAMNYVDLPRKPSDAELQAIQARCNDIIRSSLPITVETPNDAKVHKMPEDYDQTKGVTSHISLILVHHGEPVHGKNFRLYFSVGDRAINLATASIGAMGTISRLLSSKNTTDEVVQSVRTVQSSASDLKKREKKLLSDIAEFEAESAKVKLQTNKSVWVHRSDGNADFVKWVTVNVKDTVMACGGVVVVATGEEKKSGQLVVLGRRAVLK</sequence>
<gene>
    <name evidence="1" type="ORF">ColLi_01103</name>
</gene>
<evidence type="ECO:0000313" key="1">
    <source>
        <dbReference type="EMBL" id="GJC78265.1"/>
    </source>
</evidence>
<keyword evidence="2" id="KW-1185">Reference proteome</keyword>
<evidence type="ECO:0000313" key="2">
    <source>
        <dbReference type="Proteomes" id="UP001055172"/>
    </source>
</evidence>
<dbReference type="Gene3D" id="3.30.980.10">
    <property type="entry name" value="Threonyl-trna Synthetase, Chain A, domain 2"/>
    <property type="match status" value="1"/>
</dbReference>
<dbReference type="AlphaFoldDB" id="A0AA37LMP9"/>
<dbReference type="InterPro" id="IPR018163">
    <property type="entry name" value="Thr/Ala-tRNA-synth_IIc_edit"/>
</dbReference>
<dbReference type="SUPFAM" id="SSF55186">
    <property type="entry name" value="ThrRS/AlaRS common domain"/>
    <property type="match status" value="1"/>
</dbReference>
<name>A0AA37LMP9_9PEZI</name>
<comment type="caution">
    <text evidence="1">The sequence shown here is derived from an EMBL/GenBank/DDBJ whole genome shotgun (WGS) entry which is preliminary data.</text>
</comment>
<dbReference type="EMBL" id="BPPX01000002">
    <property type="protein sequence ID" value="GJC78265.1"/>
    <property type="molecule type" value="Genomic_DNA"/>
</dbReference>
<dbReference type="Proteomes" id="UP001055172">
    <property type="component" value="Unassembled WGS sequence"/>
</dbReference>
<proteinExistence type="predicted"/>
<accession>A0AA37LMP9</accession>
<reference evidence="1 2" key="1">
    <citation type="submission" date="2021-07" db="EMBL/GenBank/DDBJ databases">
        <title>Genome data of Colletotrichum spaethianum.</title>
        <authorList>
            <person name="Utami Y.D."/>
            <person name="Hiruma K."/>
        </authorList>
    </citation>
    <scope>NUCLEOTIDE SEQUENCE [LARGE SCALE GENOMIC DNA]</scope>
    <source>
        <strain evidence="1 2">MAFF 242679</strain>
    </source>
</reference>
<organism evidence="1 2">
    <name type="scientific">Colletotrichum liriopes</name>
    <dbReference type="NCBI Taxonomy" id="708192"/>
    <lineage>
        <taxon>Eukaryota</taxon>
        <taxon>Fungi</taxon>
        <taxon>Dikarya</taxon>
        <taxon>Ascomycota</taxon>
        <taxon>Pezizomycotina</taxon>
        <taxon>Sordariomycetes</taxon>
        <taxon>Hypocreomycetidae</taxon>
        <taxon>Glomerellales</taxon>
        <taxon>Glomerellaceae</taxon>
        <taxon>Colletotrichum</taxon>
        <taxon>Colletotrichum spaethianum species complex</taxon>
    </lineage>
</organism>
<dbReference type="GO" id="GO:0000166">
    <property type="term" value="F:nucleotide binding"/>
    <property type="evidence" value="ECO:0007669"/>
    <property type="project" value="InterPro"/>
</dbReference>